<evidence type="ECO:0000313" key="1">
    <source>
        <dbReference type="EMBL" id="GBL91036.1"/>
    </source>
</evidence>
<dbReference type="AlphaFoldDB" id="A0A4Y2BIE5"/>
<organism evidence="1 2">
    <name type="scientific">Araneus ventricosus</name>
    <name type="common">Orbweaver spider</name>
    <name type="synonym">Epeira ventricosa</name>
    <dbReference type="NCBI Taxonomy" id="182803"/>
    <lineage>
        <taxon>Eukaryota</taxon>
        <taxon>Metazoa</taxon>
        <taxon>Ecdysozoa</taxon>
        <taxon>Arthropoda</taxon>
        <taxon>Chelicerata</taxon>
        <taxon>Arachnida</taxon>
        <taxon>Araneae</taxon>
        <taxon>Araneomorphae</taxon>
        <taxon>Entelegynae</taxon>
        <taxon>Araneoidea</taxon>
        <taxon>Araneidae</taxon>
        <taxon>Araneus</taxon>
    </lineage>
</organism>
<feature type="non-terminal residue" evidence="1">
    <location>
        <position position="1"/>
    </location>
</feature>
<name>A0A4Y2BIE5_ARAVE</name>
<reference evidence="1 2" key="1">
    <citation type="journal article" date="2019" name="Sci. Rep.">
        <title>Orb-weaving spider Araneus ventricosus genome elucidates the spidroin gene catalogue.</title>
        <authorList>
            <person name="Kono N."/>
            <person name="Nakamura H."/>
            <person name="Ohtoshi R."/>
            <person name="Moran D.A.P."/>
            <person name="Shinohara A."/>
            <person name="Yoshida Y."/>
            <person name="Fujiwara M."/>
            <person name="Mori M."/>
            <person name="Tomita M."/>
            <person name="Arakawa K."/>
        </authorList>
    </citation>
    <scope>NUCLEOTIDE SEQUENCE [LARGE SCALE GENOMIC DNA]</scope>
</reference>
<sequence>GICDVESAMEMCGGVKAVPWVMFGVLVVRYLWWSGKCVVKSDGSWEMRDGVGNVLWSWEMLGGEKFAVVVDIVWWSLDIMWSENVSWA</sequence>
<evidence type="ECO:0000313" key="2">
    <source>
        <dbReference type="Proteomes" id="UP000499080"/>
    </source>
</evidence>
<protein>
    <submittedName>
        <fullName evidence="1">Uncharacterized protein</fullName>
    </submittedName>
</protein>
<dbReference type="Proteomes" id="UP000499080">
    <property type="component" value="Unassembled WGS sequence"/>
</dbReference>
<proteinExistence type="predicted"/>
<dbReference type="EMBL" id="BGPR01000076">
    <property type="protein sequence ID" value="GBL91036.1"/>
    <property type="molecule type" value="Genomic_DNA"/>
</dbReference>
<accession>A0A4Y2BIE5</accession>
<keyword evidence="2" id="KW-1185">Reference proteome</keyword>
<gene>
    <name evidence="1" type="ORF">AVEN_184424_1</name>
</gene>
<comment type="caution">
    <text evidence="1">The sequence shown here is derived from an EMBL/GenBank/DDBJ whole genome shotgun (WGS) entry which is preliminary data.</text>
</comment>